<comment type="caution">
    <text evidence="1">The sequence shown here is derived from an EMBL/GenBank/DDBJ whole genome shotgun (WGS) entry which is preliminary data.</text>
</comment>
<reference evidence="1" key="1">
    <citation type="submission" date="2019-03" db="EMBL/GenBank/DDBJ databases">
        <title>Single cell metagenomics reveals metabolic interactions within the superorganism composed of flagellate Streblomastix strix and complex community of Bacteroidetes bacteria on its surface.</title>
        <authorList>
            <person name="Treitli S.C."/>
            <person name="Kolisko M."/>
            <person name="Husnik F."/>
            <person name="Keeling P."/>
            <person name="Hampl V."/>
        </authorList>
    </citation>
    <scope>NUCLEOTIDE SEQUENCE</scope>
    <source>
        <strain evidence="1">STM</strain>
    </source>
</reference>
<gene>
    <name evidence="1" type="ORF">EZS27_037043</name>
</gene>
<dbReference type="AlphaFoldDB" id="A0A5J4PRX1"/>
<organism evidence="1">
    <name type="scientific">termite gut metagenome</name>
    <dbReference type="NCBI Taxonomy" id="433724"/>
    <lineage>
        <taxon>unclassified sequences</taxon>
        <taxon>metagenomes</taxon>
        <taxon>organismal metagenomes</taxon>
    </lineage>
</organism>
<sequence length="66" mass="7547">MLSKLIHIIIIYSSSAFLLDKTPQTVVLTPLEVGRFYLPLNNGLKLKLRLWGHRLKIGILIFIVAF</sequence>
<protein>
    <submittedName>
        <fullName evidence="1">Uncharacterized protein</fullName>
    </submittedName>
</protein>
<name>A0A5J4PRX1_9ZZZZ</name>
<dbReference type="EMBL" id="SNRY01006727">
    <property type="protein sequence ID" value="KAA6311932.1"/>
    <property type="molecule type" value="Genomic_DNA"/>
</dbReference>
<proteinExistence type="predicted"/>
<accession>A0A5J4PRX1</accession>
<evidence type="ECO:0000313" key="1">
    <source>
        <dbReference type="EMBL" id="KAA6311932.1"/>
    </source>
</evidence>